<evidence type="ECO:0000313" key="11">
    <source>
        <dbReference type="EMBL" id="SVE72158.1"/>
    </source>
</evidence>
<evidence type="ECO:0000259" key="6">
    <source>
        <dbReference type="Pfam" id="PF04091"/>
    </source>
</evidence>
<accession>A0A4Y7LRP3</accession>
<dbReference type="GO" id="GO:0006893">
    <property type="term" value="P:Golgi to plasma membrane transport"/>
    <property type="evidence" value="ECO:0007669"/>
    <property type="project" value="TreeGrafter"/>
</dbReference>
<evidence type="ECO:0000313" key="10">
    <source>
        <dbReference type="EMBL" id="SVE71525.1"/>
    </source>
</evidence>
<dbReference type="Gene3D" id="1.10.357.30">
    <property type="entry name" value="Exocyst complex subunit Sec15 C-terminal domain, N-terminal subdomain"/>
    <property type="match status" value="1"/>
</dbReference>
<dbReference type="Gene3D" id="1.20.58.670">
    <property type="entry name" value="Dsl1p vesicle tethering complex, Tip20p subunit, domain D"/>
    <property type="match status" value="1"/>
</dbReference>
<dbReference type="EMBL" id="LR001906">
    <property type="protein sequence ID" value="SVE71525.1"/>
    <property type="molecule type" value="mRNA"/>
</dbReference>
<dbReference type="FunFam" id="1.10.357.30:FF:000003">
    <property type="entry name" value="Exocyst complex component"/>
    <property type="match status" value="1"/>
</dbReference>
<evidence type="ECO:0000256" key="2">
    <source>
        <dbReference type="ARBA" id="ARBA00022448"/>
    </source>
</evidence>
<reference evidence="9" key="1">
    <citation type="submission" date="2018-08" db="EMBL/GenBank/DDBJ databases">
        <authorList>
            <person name="Cornetti L."/>
        </authorList>
    </citation>
    <scope>NUCLEOTIDE SEQUENCE</scope>
    <source>
        <strain evidence="8">CA-CBC-31</strain>
        <strain evidence="9">CA-CBC-34</strain>
        <strain evidence="10">CA-CBC-37</strain>
        <strain evidence="11">CA-CBC-38</strain>
    </source>
</reference>
<dbReference type="GO" id="GO:0016020">
    <property type="term" value="C:membrane"/>
    <property type="evidence" value="ECO:0007669"/>
    <property type="project" value="TreeGrafter"/>
</dbReference>
<comment type="function">
    <text evidence="5">Component of the exocyst complex involved in the docking of exocytic vesicles with fusion sites on the plasma membrane.</text>
</comment>
<feature type="domain" description="Exocyst complex component EXOC6/Sec15 N-terminal" evidence="7">
    <location>
        <begin position="54"/>
        <end position="223"/>
    </location>
</feature>
<dbReference type="Pfam" id="PF04091">
    <property type="entry name" value="Sec15_C"/>
    <property type="match status" value="1"/>
</dbReference>
<evidence type="ECO:0000313" key="9">
    <source>
        <dbReference type="EMBL" id="SVE70894.1"/>
    </source>
</evidence>
<evidence type="ECO:0000259" key="7">
    <source>
        <dbReference type="Pfam" id="PF20651"/>
    </source>
</evidence>
<evidence type="ECO:0000313" key="8">
    <source>
        <dbReference type="EMBL" id="SVE70270.1"/>
    </source>
</evidence>
<dbReference type="InterPro" id="IPR042044">
    <property type="entry name" value="EXOC6PINT-1/Sec15/Tip20_C_dom2"/>
</dbReference>
<dbReference type="InterPro" id="IPR007225">
    <property type="entry name" value="EXOC6/Sec15"/>
</dbReference>
<dbReference type="PIRSF" id="PIRSF025007">
    <property type="entry name" value="Sec15"/>
    <property type="match status" value="1"/>
</dbReference>
<dbReference type="GO" id="GO:0000145">
    <property type="term" value="C:exocyst"/>
    <property type="evidence" value="ECO:0007669"/>
    <property type="project" value="UniProtKB-UniRule"/>
</dbReference>
<keyword evidence="3 5" id="KW-0268">Exocytosis</keyword>
<dbReference type="InterPro" id="IPR048359">
    <property type="entry name" value="EXOC6_Sec15_N"/>
</dbReference>
<organism evidence="9">
    <name type="scientific">Daphnia similis</name>
    <dbReference type="NCBI Taxonomy" id="35528"/>
    <lineage>
        <taxon>Eukaryota</taxon>
        <taxon>Metazoa</taxon>
        <taxon>Ecdysozoa</taxon>
        <taxon>Arthropoda</taxon>
        <taxon>Crustacea</taxon>
        <taxon>Branchiopoda</taxon>
        <taxon>Diplostraca</taxon>
        <taxon>Cladocera</taxon>
        <taxon>Anomopoda</taxon>
        <taxon>Daphniidae</taxon>
        <taxon>Daphnia</taxon>
        <taxon>Daphnia similis group</taxon>
    </lineage>
</organism>
<evidence type="ECO:0000256" key="1">
    <source>
        <dbReference type="ARBA" id="ARBA00007944"/>
    </source>
</evidence>
<protein>
    <recommendedName>
        <fullName evidence="5">Exocyst complex component</fullName>
    </recommendedName>
</protein>
<dbReference type="AlphaFoldDB" id="A0A4Y7LRP3"/>
<feature type="domain" description="Exocyst complex subunit EXOC6/Sec15 C-terminal" evidence="6">
    <location>
        <begin position="427"/>
        <end position="776"/>
    </location>
</feature>
<dbReference type="EMBL" id="LR001275">
    <property type="protein sequence ID" value="SVE70894.1"/>
    <property type="molecule type" value="mRNA"/>
</dbReference>
<dbReference type="GO" id="GO:0090522">
    <property type="term" value="P:vesicle tethering involved in exocytosis"/>
    <property type="evidence" value="ECO:0007669"/>
    <property type="project" value="UniProtKB-UniRule"/>
</dbReference>
<gene>
    <name evidence="9" type="primary">EOG090X01NK</name>
</gene>
<dbReference type="GO" id="GO:0006886">
    <property type="term" value="P:intracellular protein transport"/>
    <property type="evidence" value="ECO:0007669"/>
    <property type="project" value="InterPro"/>
</dbReference>
<dbReference type="EMBL" id="LR002539">
    <property type="protein sequence ID" value="SVE72158.1"/>
    <property type="molecule type" value="mRNA"/>
</dbReference>
<sequence length="815" mass="93938">MNLQKKEKGVTIFFYRKLKPSTIIGAQPSGNTDQSTSIGSAIFDTDECDAFADKLDSRIRTHDRDIEKLCSAHHQGFIESIRDLLELKGLANRIHSEVQTIDSDICHSVTQLKLKGQELADARRIERNMKTTIEMLQGCLPVLRAYIKLQQQMKEKRYYPALKTLEQLEHIHLPNISHYRFSEHMKKSLAKVRESIKEASMVDLKDFLESIRKYSPKIGEVAMRHTAEQLNIDISANSSAIKRLISPTVSGIAIDLLVSKIKTKLTNIICLGEFDYEAQSESEYSVEEDLSAQDLVDFSPVYRCLHIHTVLDAKETYENYYRKQRKKQARLALQPPTNMHETIEGYRQYFHGIVGFFVVEDHVMNTASTLVNRSYLDDVWNIAVSKIASSVRTHSSYCTDPALMLKIKNLVMLFSSTLRTYGYSVSQLVELLQEIRDHYNEVLMQRWVHVFRDIFDEDNYHPIQVTTPAEYQRVIECFPYRDSNLEAAPFPKRFPFSNLVPKVYRQIRNYIQACLQFSQDLNLADQEIDDTLRRYTNLLLTRTLSGCLSTLIRKPSLSLLQLIQISINTNYLEESNGWLEEFIAQLTGASRELSHIARLQGRAVFRDVRDDAEQQIYEALKRKMDEFMELANYDWQLNEPSGQASSFLMDLIAFLQSTFQAFTNLKEHVAQNACLTACRHIAEILMDLLLSDDVKSISMGALQQVNLDVIQCEQFAASEPVPGFEDGTLLSSFLDLRQLLDLLLSWDWSAYFHDYGQDTSKYLRVSPQRAITVLEKLREADKRTVFSVLKKSERDKKKLMETVLRQLRQLLQSSA</sequence>
<keyword evidence="2 5" id="KW-0813">Transport</keyword>
<name>A0A4Y7LRP3_9CRUS</name>
<evidence type="ECO:0000256" key="4">
    <source>
        <dbReference type="ARBA" id="ARBA00023054"/>
    </source>
</evidence>
<comment type="similarity">
    <text evidence="1 5">Belongs to the SEC15 family.</text>
</comment>
<dbReference type="Pfam" id="PF20651">
    <property type="entry name" value="EXOC6_Sec15_N"/>
    <property type="match status" value="1"/>
</dbReference>
<dbReference type="PANTHER" id="PTHR12702">
    <property type="entry name" value="SEC15"/>
    <property type="match status" value="1"/>
</dbReference>
<dbReference type="EMBL" id="LR000651">
    <property type="protein sequence ID" value="SVE70270.1"/>
    <property type="molecule type" value="mRNA"/>
</dbReference>
<keyword evidence="4" id="KW-0175">Coiled coil</keyword>
<dbReference type="InterPro" id="IPR042045">
    <property type="entry name" value="EXOC6/Sec15_C_dom1"/>
</dbReference>
<evidence type="ECO:0000256" key="3">
    <source>
        <dbReference type="ARBA" id="ARBA00022483"/>
    </source>
</evidence>
<dbReference type="InterPro" id="IPR046361">
    <property type="entry name" value="EXOC6/Sec15_C"/>
</dbReference>
<dbReference type="PANTHER" id="PTHR12702:SF0">
    <property type="entry name" value="EXOCYST COMPLEX COMPONENT 6"/>
    <property type="match status" value="1"/>
</dbReference>
<dbReference type="FunFam" id="1.20.58.670:FF:000001">
    <property type="entry name" value="Exocyst complex component"/>
    <property type="match status" value="1"/>
</dbReference>
<evidence type="ECO:0000256" key="5">
    <source>
        <dbReference type="PIRNR" id="PIRNR025007"/>
    </source>
</evidence>
<proteinExistence type="evidence at transcript level"/>